<accession>A0A0L0VWP9</accession>
<reference evidence="2" key="1">
    <citation type="submission" date="2014-03" db="EMBL/GenBank/DDBJ databases">
        <title>The Genome Sequence of Puccinia striiformis f. sp. tritici PST-78.</title>
        <authorList>
            <consortium name="The Broad Institute Genome Sequencing Platform"/>
            <person name="Cuomo C."/>
            <person name="Hulbert S."/>
            <person name="Chen X."/>
            <person name="Walker B."/>
            <person name="Young S.K."/>
            <person name="Zeng Q."/>
            <person name="Gargeya S."/>
            <person name="Fitzgerald M."/>
            <person name="Haas B."/>
            <person name="Abouelleil A."/>
            <person name="Alvarado L."/>
            <person name="Arachchi H.M."/>
            <person name="Berlin A.M."/>
            <person name="Chapman S.B."/>
            <person name="Goldberg J."/>
            <person name="Griggs A."/>
            <person name="Gujja S."/>
            <person name="Hansen M."/>
            <person name="Howarth C."/>
            <person name="Imamovic A."/>
            <person name="Larimer J."/>
            <person name="McCowan C."/>
            <person name="Montmayeur A."/>
            <person name="Murphy C."/>
            <person name="Neiman D."/>
            <person name="Pearson M."/>
            <person name="Priest M."/>
            <person name="Roberts A."/>
            <person name="Saif S."/>
            <person name="Shea T."/>
            <person name="Sisk P."/>
            <person name="Sykes S."/>
            <person name="Wortman J."/>
            <person name="Nusbaum C."/>
            <person name="Birren B."/>
        </authorList>
    </citation>
    <scope>NUCLEOTIDE SEQUENCE [LARGE SCALE GENOMIC DNA]</scope>
    <source>
        <strain evidence="2">race PST-78</strain>
    </source>
</reference>
<gene>
    <name evidence="1" type="ORF">PSTG_03265</name>
</gene>
<keyword evidence="2" id="KW-1185">Reference proteome</keyword>
<proteinExistence type="predicted"/>
<comment type="caution">
    <text evidence="1">The sequence shown here is derived from an EMBL/GenBank/DDBJ whole genome shotgun (WGS) entry which is preliminary data.</text>
</comment>
<evidence type="ECO:0000313" key="1">
    <source>
        <dbReference type="EMBL" id="KNF03744.1"/>
    </source>
</evidence>
<dbReference type="Proteomes" id="UP000054564">
    <property type="component" value="Unassembled WGS sequence"/>
</dbReference>
<dbReference type="AlphaFoldDB" id="A0A0L0VWP9"/>
<organism evidence="1 2">
    <name type="scientific">Puccinia striiformis f. sp. tritici PST-78</name>
    <dbReference type="NCBI Taxonomy" id="1165861"/>
    <lineage>
        <taxon>Eukaryota</taxon>
        <taxon>Fungi</taxon>
        <taxon>Dikarya</taxon>
        <taxon>Basidiomycota</taxon>
        <taxon>Pucciniomycotina</taxon>
        <taxon>Pucciniomycetes</taxon>
        <taxon>Pucciniales</taxon>
        <taxon>Pucciniaceae</taxon>
        <taxon>Puccinia</taxon>
    </lineage>
</organism>
<name>A0A0L0VWP9_9BASI</name>
<sequence>MADLDDMRTRGVQELRQKIWDIETWDNQVDRCWSQLARAVNFRSPARLRNHTHDHPLEEDHLKRGSVSDPVAPDEHCLFANGTVVILQSTRRDKSPGSGIDCDYVLEGSFNAGPYVRILTFSTNMQIFLAIILSLFLLEGSLTSPTPTTLNKEALRRSEAKTLLDERIMFNGGFGLDNGFLNSGSSGPSSVTSSTDSASLIGPLGLTSNYDSVPAYISNIYHQSLGAPLVNVSSFIVCLGTEF</sequence>
<protein>
    <submittedName>
        <fullName evidence="1">Uncharacterized protein</fullName>
    </submittedName>
</protein>
<dbReference type="EMBL" id="AJIL01000016">
    <property type="protein sequence ID" value="KNF03744.1"/>
    <property type="molecule type" value="Genomic_DNA"/>
</dbReference>
<evidence type="ECO:0000313" key="2">
    <source>
        <dbReference type="Proteomes" id="UP000054564"/>
    </source>
</evidence>